<organism evidence="2 3">
    <name type="scientific">Smittium culicis</name>
    <dbReference type="NCBI Taxonomy" id="133412"/>
    <lineage>
        <taxon>Eukaryota</taxon>
        <taxon>Fungi</taxon>
        <taxon>Fungi incertae sedis</taxon>
        <taxon>Zoopagomycota</taxon>
        <taxon>Kickxellomycotina</taxon>
        <taxon>Harpellomycetes</taxon>
        <taxon>Harpellales</taxon>
        <taxon>Legeriomycetaceae</taxon>
        <taxon>Smittium</taxon>
    </lineage>
</organism>
<feature type="compositionally biased region" description="Basic residues" evidence="1">
    <location>
        <begin position="86"/>
        <end position="97"/>
    </location>
</feature>
<feature type="region of interest" description="Disordered" evidence="1">
    <location>
        <begin position="1"/>
        <end position="21"/>
    </location>
</feature>
<reference evidence="3" key="1">
    <citation type="submission" date="2017-01" db="EMBL/GenBank/DDBJ databases">
        <authorList>
            <person name="Wang Y."/>
            <person name="White M."/>
            <person name="Kvist S."/>
            <person name="Moncalvo J.-M."/>
        </authorList>
    </citation>
    <scope>NUCLEOTIDE SEQUENCE [LARGE SCALE GENOMIC DNA]</scope>
    <source>
        <strain evidence="3">ID-206-W2</strain>
    </source>
</reference>
<keyword evidence="3" id="KW-1185">Reference proteome</keyword>
<comment type="caution">
    <text evidence="2">The sequence shown here is derived from an EMBL/GenBank/DDBJ whole genome shotgun (WGS) entry which is preliminary data.</text>
</comment>
<gene>
    <name evidence="2" type="ORF">AYI69_g1359</name>
</gene>
<dbReference type="EMBL" id="LSSM01000362">
    <property type="protein sequence ID" value="OMJ29154.1"/>
    <property type="molecule type" value="Genomic_DNA"/>
</dbReference>
<dbReference type="AlphaFoldDB" id="A0A1R1YQJ5"/>
<name>A0A1R1YQJ5_9FUNG</name>
<proteinExistence type="predicted"/>
<sequence>MPSDKHAPSGHLGSAKQPTLQSFRLVQPLIPPPMDLDIPDSPESAQITFKEHFNYPTIEDGNVVSGPTGIYSHSAITPAGSECHTRHQKRKASSIEQ</sequence>
<feature type="region of interest" description="Disordered" evidence="1">
    <location>
        <begin position="75"/>
        <end position="97"/>
    </location>
</feature>
<evidence type="ECO:0000256" key="1">
    <source>
        <dbReference type="SAM" id="MobiDB-lite"/>
    </source>
</evidence>
<protein>
    <submittedName>
        <fullName evidence="2">Uncharacterized protein</fullName>
    </submittedName>
</protein>
<dbReference type="OrthoDB" id="10559990at2759"/>
<accession>A0A1R1YQJ5</accession>
<dbReference type="Proteomes" id="UP000187429">
    <property type="component" value="Unassembled WGS sequence"/>
</dbReference>
<evidence type="ECO:0000313" key="2">
    <source>
        <dbReference type="EMBL" id="OMJ29154.1"/>
    </source>
</evidence>
<evidence type="ECO:0000313" key="3">
    <source>
        <dbReference type="Proteomes" id="UP000187429"/>
    </source>
</evidence>